<proteinExistence type="predicted"/>
<comment type="caution">
    <text evidence="1">The sequence shown here is derived from an EMBL/GenBank/DDBJ whole genome shotgun (WGS) entry which is preliminary data.</text>
</comment>
<gene>
    <name evidence="1" type="ORF">CC785_15845</name>
</gene>
<dbReference type="AlphaFoldDB" id="A0A636K3M6"/>
<sequence length="225" mass="26103">MKERGMIFNSEMVRAILEGRKTQTRRIMKVQPGTPEFGLRRIIESSKANENGMYFWSQDDACGIKARSKPFLFPYGEVGDRIWVRETFRVHSRATDVATLVYRASVRNSWTEQTHRVPVAVCNKPATPEKWTPSIHMPRWASRITLEITDVRVERLNNISYDDAISEGIKQEWTCIDPGLGSYAHKNDVQDDYETLWKSIYGTDSWQANPWVWVIEFKRVEGATL</sequence>
<evidence type="ECO:0000313" key="1">
    <source>
        <dbReference type="EMBL" id="EDI0570666.1"/>
    </source>
</evidence>
<accession>A0A636K3M6</accession>
<reference evidence="1" key="1">
    <citation type="submission" date="2018-07" db="EMBL/GenBank/DDBJ databases">
        <authorList>
            <person name="Ashton P.M."/>
            <person name="Dallman T."/>
            <person name="Nair S."/>
            <person name="De Pinna E."/>
            <person name="Peters T."/>
            <person name="Grant K."/>
        </authorList>
    </citation>
    <scope>NUCLEOTIDE SEQUENCE</scope>
    <source>
        <strain evidence="1">350641</strain>
    </source>
</reference>
<organism evidence="1">
    <name type="scientific">Salmonella enterica subsp. enterica serovar Berkeley</name>
    <dbReference type="NCBI Taxonomy" id="1965103"/>
    <lineage>
        <taxon>Bacteria</taxon>
        <taxon>Pseudomonadati</taxon>
        <taxon>Pseudomonadota</taxon>
        <taxon>Gammaproteobacteria</taxon>
        <taxon>Enterobacterales</taxon>
        <taxon>Enterobacteriaceae</taxon>
        <taxon>Salmonella</taxon>
    </lineage>
</organism>
<dbReference type="EMBL" id="AAMJRQ010000020">
    <property type="protein sequence ID" value="EDI0570666.1"/>
    <property type="molecule type" value="Genomic_DNA"/>
</dbReference>
<evidence type="ECO:0008006" key="2">
    <source>
        <dbReference type="Google" id="ProtNLM"/>
    </source>
</evidence>
<name>A0A636K3M6_SALET</name>
<protein>
    <recommendedName>
        <fullName evidence="2">Morphogenetic protein</fullName>
    </recommendedName>
</protein>